<dbReference type="AlphaFoldDB" id="A0A8J8SUK6"/>
<reference evidence="2" key="1">
    <citation type="submission" date="2019-06" db="EMBL/GenBank/DDBJ databases">
        <authorList>
            <person name="Zheng W."/>
        </authorList>
    </citation>
    <scope>NUCLEOTIDE SEQUENCE</scope>
    <source>
        <strain evidence="2">QDHG01</strain>
    </source>
</reference>
<sequence>MKPSTCYIRQMISQRKFQKCMPLPERALEAFTQRTVNQVQESLRPPQVSQEWVAQLQKQMQDHKLSSSTKRKLRQTRLPKGLHRNLPYKFHNPLNLLCQDNKMQGLLQNRRAKRVKNRVALRKLHQRILPRKALPRKQLHPRRQAWKSKKVRKKDLMTTSDFIKLNLLIMENNNISNAPSDSHPPLEREPTALVRPRKIPVIK</sequence>
<name>A0A8J8SUK6_HALGN</name>
<evidence type="ECO:0000313" key="3">
    <source>
        <dbReference type="Proteomes" id="UP000785679"/>
    </source>
</evidence>
<organism evidence="2 3">
    <name type="scientific">Halteria grandinella</name>
    <dbReference type="NCBI Taxonomy" id="5974"/>
    <lineage>
        <taxon>Eukaryota</taxon>
        <taxon>Sar</taxon>
        <taxon>Alveolata</taxon>
        <taxon>Ciliophora</taxon>
        <taxon>Intramacronucleata</taxon>
        <taxon>Spirotrichea</taxon>
        <taxon>Stichotrichia</taxon>
        <taxon>Sporadotrichida</taxon>
        <taxon>Halteriidae</taxon>
        <taxon>Halteria</taxon>
    </lineage>
</organism>
<dbReference type="EMBL" id="RRYP01031942">
    <property type="protein sequence ID" value="TNV70881.1"/>
    <property type="molecule type" value="Genomic_DNA"/>
</dbReference>
<dbReference type="Proteomes" id="UP000785679">
    <property type="component" value="Unassembled WGS sequence"/>
</dbReference>
<keyword evidence="3" id="KW-1185">Reference proteome</keyword>
<evidence type="ECO:0000256" key="1">
    <source>
        <dbReference type="SAM" id="MobiDB-lite"/>
    </source>
</evidence>
<gene>
    <name evidence="2" type="ORF">FGO68_gene5777</name>
</gene>
<proteinExistence type="predicted"/>
<feature type="region of interest" description="Disordered" evidence="1">
    <location>
        <begin position="176"/>
        <end position="203"/>
    </location>
</feature>
<evidence type="ECO:0000313" key="2">
    <source>
        <dbReference type="EMBL" id="TNV70881.1"/>
    </source>
</evidence>
<accession>A0A8J8SUK6</accession>
<protein>
    <submittedName>
        <fullName evidence="2">Uncharacterized protein</fullName>
    </submittedName>
</protein>
<comment type="caution">
    <text evidence="2">The sequence shown here is derived from an EMBL/GenBank/DDBJ whole genome shotgun (WGS) entry which is preliminary data.</text>
</comment>